<dbReference type="InterPro" id="IPR054475">
    <property type="entry name" value="Znf-DPOE"/>
</dbReference>
<evidence type="ECO:0000256" key="7">
    <source>
        <dbReference type="ARBA" id="ARBA00022723"/>
    </source>
</evidence>
<dbReference type="PANTHER" id="PTHR10670:SF0">
    <property type="entry name" value="DNA POLYMERASE EPSILON CATALYTIC SUBUNIT A"/>
    <property type="match status" value="1"/>
</dbReference>
<evidence type="ECO:0000256" key="9">
    <source>
        <dbReference type="ARBA" id="ARBA00022833"/>
    </source>
</evidence>
<dbReference type="GO" id="GO:0006297">
    <property type="term" value="P:nucleotide-excision repair, DNA gap filling"/>
    <property type="evidence" value="ECO:0007669"/>
    <property type="project" value="TreeGrafter"/>
</dbReference>
<keyword evidence="10 15" id="KW-0239">DNA-directed DNA polymerase</keyword>
<dbReference type="GO" id="GO:0008310">
    <property type="term" value="F:single-stranded DNA 3'-5' DNA exonuclease activity"/>
    <property type="evidence" value="ECO:0007669"/>
    <property type="project" value="TreeGrafter"/>
</dbReference>
<name>A0AAD4N7S7_9BILA</name>
<dbReference type="SMART" id="SM01159">
    <property type="entry name" value="DUF1744"/>
    <property type="match status" value="1"/>
</dbReference>
<reference evidence="17" key="1">
    <citation type="submission" date="2022-01" db="EMBL/GenBank/DDBJ databases">
        <title>Genome Sequence Resource for Two Populations of Ditylenchus destructor, the Migratory Endoparasitic Phytonematode.</title>
        <authorList>
            <person name="Zhang H."/>
            <person name="Lin R."/>
            <person name="Xie B."/>
        </authorList>
    </citation>
    <scope>NUCLEOTIDE SEQUENCE</scope>
    <source>
        <strain evidence="17">BazhouSP</strain>
    </source>
</reference>
<keyword evidence="18" id="KW-1185">Reference proteome</keyword>
<dbReference type="GO" id="GO:0051539">
    <property type="term" value="F:4 iron, 4 sulfur cluster binding"/>
    <property type="evidence" value="ECO:0007669"/>
    <property type="project" value="UniProtKB-KW"/>
</dbReference>
<dbReference type="CDD" id="cd05535">
    <property type="entry name" value="POLBc_epsilon"/>
    <property type="match status" value="1"/>
</dbReference>
<dbReference type="GO" id="GO:0000166">
    <property type="term" value="F:nucleotide binding"/>
    <property type="evidence" value="ECO:0007669"/>
    <property type="project" value="InterPro"/>
</dbReference>
<organism evidence="17 18">
    <name type="scientific">Ditylenchus destructor</name>
    <dbReference type="NCBI Taxonomy" id="166010"/>
    <lineage>
        <taxon>Eukaryota</taxon>
        <taxon>Metazoa</taxon>
        <taxon>Ecdysozoa</taxon>
        <taxon>Nematoda</taxon>
        <taxon>Chromadorea</taxon>
        <taxon>Rhabditida</taxon>
        <taxon>Tylenchina</taxon>
        <taxon>Tylenchomorpha</taxon>
        <taxon>Sphaerularioidea</taxon>
        <taxon>Anguinidae</taxon>
        <taxon>Anguininae</taxon>
        <taxon>Ditylenchus</taxon>
    </lineage>
</organism>
<keyword evidence="11 15" id="KW-0408">Iron</keyword>
<dbReference type="Gene3D" id="3.30.342.10">
    <property type="entry name" value="DNA Polymerase, chain B, domain 1"/>
    <property type="match status" value="1"/>
</dbReference>
<evidence type="ECO:0000256" key="14">
    <source>
        <dbReference type="ARBA" id="ARBA00023242"/>
    </source>
</evidence>
<dbReference type="GO" id="GO:0006287">
    <property type="term" value="P:base-excision repair, gap-filling"/>
    <property type="evidence" value="ECO:0007669"/>
    <property type="project" value="TreeGrafter"/>
</dbReference>
<keyword evidence="13 15" id="KW-0238">DNA-binding</keyword>
<evidence type="ECO:0000256" key="4">
    <source>
        <dbReference type="ARBA" id="ARBA00022679"/>
    </source>
</evidence>
<dbReference type="Pfam" id="PF08490">
    <property type="entry name" value="DUF1744"/>
    <property type="match status" value="1"/>
</dbReference>
<dbReference type="InterPro" id="IPR036397">
    <property type="entry name" value="RNaseH_sf"/>
</dbReference>
<dbReference type="FunFam" id="3.30.420.10:FF:000010">
    <property type="entry name" value="DNA polymerase epsilon catalytic subunit"/>
    <property type="match status" value="1"/>
</dbReference>
<evidence type="ECO:0000256" key="12">
    <source>
        <dbReference type="ARBA" id="ARBA00023014"/>
    </source>
</evidence>
<dbReference type="Pfam" id="PF22912">
    <property type="entry name" value="zf-DPOE"/>
    <property type="match status" value="1"/>
</dbReference>
<accession>A0AAD4N7S7</accession>
<keyword evidence="17" id="KW-0540">Nuclease</keyword>
<dbReference type="SMART" id="SM00486">
    <property type="entry name" value="POLBc"/>
    <property type="match status" value="1"/>
</dbReference>
<keyword evidence="14 15" id="KW-0539">Nucleus</keyword>
<keyword evidence="12 15" id="KW-0411">Iron-sulfur</keyword>
<dbReference type="Gene3D" id="3.30.420.10">
    <property type="entry name" value="Ribonuclease H-like superfamily/Ribonuclease H"/>
    <property type="match status" value="1"/>
</dbReference>
<comment type="function">
    <text evidence="15">DNA polymerase II participates in chromosomal DNA replication.</text>
</comment>
<keyword evidence="4 15" id="KW-0808">Transferase</keyword>
<keyword evidence="5 15" id="KW-0548">Nucleotidyltransferase</keyword>
<evidence type="ECO:0000256" key="15">
    <source>
        <dbReference type="RuleBase" id="RU365029"/>
    </source>
</evidence>
<keyword evidence="17" id="KW-0378">Hydrolase</keyword>
<dbReference type="EC" id="2.7.7.7" evidence="15"/>
<evidence type="ECO:0000256" key="5">
    <source>
        <dbReference type="ARBA" id="ARBA00022695"/>
    </source>
</evidence>
<dbReference type="Proteomes" id="UP001201812">
    <property type="component" value="Unassembled WGS sequence"/>
</dbReference>
<keyword evidence="7 15" id="KW-0479">Metal-binding</keyword>
<dbReference type="Gene3D" id="3.90.1600.10">
    <property type="entry name" value="Palm domain of DNA polymerase"/>
    <property type="match status" value="1"/>
</dbReference>
<comment type="caution">
    <text evidence="17">The sequence shown here is derived from an EMBL/GenBank/DDBJ whole genome shotgun (WGS) entry which is preliminary data.</text>
</comment>
<evidence type="ECO:0000256" key="1">
    <source>
        <dbReference type="ARBA" id="ARBA00004123"/>
    </source>
</evidence>
<evidence type="ECO:0000256" key="2">
    <source>
        <dbReference type="ARBA" id="ARBA00005755"/>
    </source>
</evidence>
<evidence type="ECO:0000256" key="11">
    <source>
        <dbReference type="ARBA" id="ARBA00023004"/>
    </source>
</evidence>
<dbReference type="GO" id="GO:0008622">
    <property type="term" value="C:epsilon DNA polymerase complex"/>
    <property type="evidence" value="ECO:0007669"/>
    <property type="project" value="InterPro"/>
</dbReference>
<dbReference type="GO" id="GO:0045004">
    <property type="term" value="P:DNA replication proofreading"/>
    <property type="evidence" value="ECO:0007669"/>
    <property type="project" value="TreeGrafter"/>
</dbReference>
<dbReference type="InterPro" id="IPR006133">
    <property type="entry name" value="DNA-dir_DNA_pol_B_exonuc"/>
</dbReference>
<dbReference type="GO" id="GO:0000278">
    <property type="term" value="P:mitotic cell cycle"/>
    <property type="evidence" value="ECO:0007669"/>
    <property type="project" value="TreeGrafter"/>
</dbReference>
<dbReference type="FunFam" id="1.10.132.60:FF:000002">
    <property type="entry name" value="DNA polymerase epsilon catalytic subunit"/>
    <property type="match status" value="1"/>
</dbReference>
<dbReference type="FunFam" id="3.90.1600.10:FF:000006">
    <property type="entry name" value="DNA polymerase epsilon catalytic subunit"/>
    <property type="match status" value="1"/>
</dbReference>
<dbReference type="InterPro" id="IPR012337">
    <property type="entry name" value="RNaseH-like_sf"/>
</dbReference>
<comment type="similarity">
    <text evidence="2 15">Belongs to the DNA polymerase type-B family.</text>
</comment>
<dbReference type="GO" id="GO:0006272">
    <property type="term" value="P:leading strand elongation"/>
    <property type="evidence" value="ECO:0007669"/>
    <property type="project" value="TreeGrafter"/>
</dbReference>
<dbReference type="InterPro" id="IPR055191">
    <property type="entry name" value="POL2_thumb"/>
</dbReference>
<evidence type="ECO:0000256" key="8">
    <source>
        <dbReference type="ARBA" id="ARBA00022771"/>
    </source>
</evidence>
<dbReference type="Gene3D" id="1.10.132.60">
    <property type="entry name" value="DNA polymerase family B, C-terminal domain"/>
    <property type="match status" value="1"/>
</dbReference>
<comment type="subcellular location">
    <subcellularLocation>
        <location evidence="1 15">Nucleus</location>
    </subcellularLocation>
</comment>
<keyword evidence="17" id="KW-0269">Exonuclease</keyword>
<dbReference type="GO" id="GO:0008270">
    <property type="term" value="F:zinc ion binding"/>
    <property type="evidence" value="ECO:0007669"/>
    <property type="project" value="UniProtKB-KW"/>
</dbReference>
<dbReference type="Pfam" id="PF22634">
    <property type="entry name" value="POL2_thumb"/>
    <property type="match status" value="1"/>
</dbReference>
<evidence type="ECO:0000313" key="17">
    <source>
        <dbReference type="EMBL" id="KAI1718763.1"/>
    </source>
</evidence>
<dbReference type="SUPFAM" id="SSF53098">
    <property type="entry name" value="Ribonuclease H-like"/>
    <property type="match status" value="1"/>
</dbReference>
<dbReference type="EMBL" id="JAKKPZ010000007">
    <property type="protein sequence ID" value="KAI1718763.1"/>
    <property type="molecule type" value="Genomic_DNA"/>
</dbReference>
<dbReference type="GO" id="GO:0003677">
    <property type="term" value="F:DNA binding"/>
    <property type="evidence" value="ECO:0007669"/>
    <property type="project" value="UniProtKB-KW"/>
</dbReference>
<gene>
    <name evidence="17" type="ORF">DdX_05870</name>
</gene>
<dbReference type="InterPro" id="IPR029703">
    <property type="entry name" value="POL2"/>
</dbReference>
<comment type="cofactor">
    <cofactor evidence="15">
        <name>[4Fe-4S] cluster</name>
        <dbReference type="ChEBI" id="CHEBI:49883"/>
    </cofactor>
</comment>
<dbReference type="CDD" id="cd05779">
    <property type="entry name" value="DNA_polB_epsilon_exo"/>
    <property type="match status" value="1"/>
</dbReference>
<protein>
    <recommendedName>
        <fullName evidence="15">DNA polymerase epsilon catalytic subunit</fullName>
        <ecNumber evidence="15">2.7.7.7</ecNumber>
    </recommendedName>
</protein>
<dbReference type="InterPro" id="IPR043502">
    <property type="entry name" value="DNA/RNA_pol_sf"/>
</dbReference>
<dbReference type="GO" id="GO:0003887">
    <property type="term" value="F:DNA-directed DNA polymerase activity"/>
    <property type="evidence" value="ECO:0007669"/>
    <property type="project" value="UniProtKB-KW"/>
</dbReference>
<proteinExistence type="inferred from homology"/>
<dbReference type="InterPro" id="IPR023211">
    <property type="entry name" value="DNA_pol_palm_dom_sf"/>
</dbReference>
<evidence type="ECO:0000256" key="3">
    <source>
        <dbReference type="ARBA" id="ARBA00022485"/>
    </source>
</evidence>
<dbReference type="InterPro" id="IPR013697">
    <property type="entry name" value="DNA_pol_e_suA_C"/>
</dbReference>
<keyword evidence="6 15" id="KW-0235">DNA replication</keyword>
<dbReference type="InterPro" id="IPR042087">
    <property type="entry name" value="DNA_pol_B_thumb"/>
</dbReference>
<evidence type="ECO:0000259" key="16">
    <source>
        <dbReference type="SMART" id="SM01159"/>
    </source>
</evidence>
<evidence type="ECO:0000313" key="18">
    <source>
        <dbReference type="Proteomes" id="UP001201812"/>
    </source>
</evidence>
<keyword evidence="9 15" id="KW-0862">Zinc</keyword>
<sequence length="2183" mass="250029">MSAFFFLIGFFHKNSERVIYKNGGRSNSTRTRLEIIRQRELVDAKFGYHRVIDTTSRIAWLINVQSGELYDELTKSITAAVDFYFLEEDGSRFKISYPFRPYLYLMTTEKNGYVVASYLCGKYHTIEIEHVEKEDLELKNHLSGIKSSFLKVYFPSTAEMSVFKKEIMQIIRKNRANRKNTDDYTAMLSAYMGATEKARDGEVYEQIIDIREHDLPYHMRVCIDKRIFVGLWYTVRGRSPTTNLPLIERNTEVVDPPDPVVCAFDIETTKLPLKFPDSEFDCIMMISYMIDGVGFLIINRQIVSEDVEDFEYTPKPEFKGEFKVFNEPDEKALLQTFFDHLLRVRPSVMVTYNGDSFDWPFVEARAHFNQISMKDYLGFYKDNQGEYKHNCVIHMDAYKWVVRDSYLPMGSQNLKATTKAKLNYDPVELDPELMLQMAKEQPKTLASYSVSDAVSTYYLYMKYVHPFIFALCTIIPLGPDDVLRKGSGTLCEALLMTEAFHKSIIFPNKQISDEKKMTQDGHLLDSETYVGGHVEALESGVFRADIPCRFRVDPETIADLKSKIQSTLAHTITVEMKMDLSELENFDEVCAEIEDKLNALISHPILNEKPKIYHLDVGAMYPNIILTNRLQPPAIVTEENCLACVYNEPDAKCKRKMNWVWRGELIPASRGEYDQLMQQLEQEKFGKPPRPFHTLPREERSKIEKKRIQDYCRMAYSKLHITRMEDRTITVCQRENAFYVNTVLAFRDRRYDYKAMLKKAKAAAAAVPEDNVAEQKLAQSRVVLYESLQLAHKCILNSFYGYVMRRGSRWFSMEMAGIVCLTGANIITEARQIVEKIGRPLELDTDGIWCLLPSSFPDDVKLKTKGGKSVTVSYPGAILNELVKDKFTNHQYHNIDESGNCTVTSENSIFFEVDGPYLAMILPASKEEGKKLKKRYAVFNFDGSLAELKGFEVKRRGELAMIKYFQSAVFKAFLKGSTLPEAYANVANEANYWMDILYSKGINLTNEELFELIGENRSMSRKLEDYGAQKSTSISTAKRLAEFLGDDMVKNAGLACRFIISNKPMDTPVTERTIPLAIFQAEPKITCHFLRKWTKDFSLTVDDIDIRELIDWNYYIERMASCIQKIVTIPAALQGVPNPVPRVAHPKWLENKRREHVDMQAQRRITEMFKMVAPTTPAPGDTSTTTEDLPTRKRTLQQEETDCDSSGFWNRPLKGRKFNRTSKKISLPSSNIPDDYDLSKQRTIANDGFLHWLRFLKAKWEYKRKIRASFRNGPEDAQEVETTVSNYFGIQRSDPHCYIIQICETKFSGQFTVFIIMDGCLRRFNMIVPRIFYVDDVQERDIATAKPVQKVLPKMRPAIHLYEYSVDEGEFASRLNDFNAQMCSTRINGIYETQMPLLFNAFVQVGSTCVLHGSKNLASVSLDMFRRVDSSEAGYINMDSVRIAFLYEFSHGSRSVVGFFMPSTRVGYIIITNRVPVDVANLDNLYKAELQKFVDRLGSDEVNPIYRQMTMNLIQVTSTKDANRQLQEVIKSMKLSPTDPLIFSVQSGRPPSQLTREFPILSGFPQVWIRVNEPRNIINVLDWQNIMSKRAIQHFFNSNVQLKDLWFMARNIGMPVGNIPEDITKAALDIFYARQLRQHNHVLWSSLSAKPDFGGKDLEDLRLGNDWETASFRQSSGCIYNKEVFEASNVVVELSIGALAVSALLHNSRISEAEGISEAVSYTSGNVAMSIEEAMLHRLALTNYDEMASASGALRVLKEVFQKLVRDIASNRNELFADLLIMNMHRWLSDPNSLMYNPAVYSAVINLMRKLCLLLVREINRLGGSVIYCSFTKVILSTNKPTDNLAKAFVQSLLTSLVEKPMFSSLNIRVVEHYRMFLWIDSTNYAYIKCEDNMNTDDDVTCEDIPVAASFSMADGLPTKGGCADTFSNIIVGYLVLLYKNLQEDEPTEEQFEAYCNKILMDEIAPNLFDITMKMTGIHQELNVEEEKNRPSNQQECDAPLDFVKCICKILSVNPLIANGVEDLRGQLMRILDVDDAAPTSVWIPPSINVVLDHVFCKKCNQGSELNLCSKSDERQLPDGKLVFLCNECKNALPSSLVEEILTERVSKIILSFTLQDFRCVKCKKISATYLAKRCECSNSFERTIALTDLRLNLDVIGRIAKRHSLENLQYYLDEIIRYTKLW</sequence>
<keyword evidence="3 15" id="KW-0004">4Fe-4S</keyword>
<evidence type="ECO:0000256" key="13">
    <source>
        <dbReference type="ARBA" id="ARBA00023125"/>
    </source>
</evidence>
<dbReference type="Pfam" id="PF23250">
    <property type="entry name" value="zf_DPOE_2"/>
    <property type="match status" value="1"/>
</dbReference>
<keyword evidence="8 15" id="KW-0863">Zinc-finger</keyword>
<feature type="domain" description="DNA polymerase epsilon catalytic subunit A C-terminal" evidence="16">
    <location>
        <begin position="1481"/>
        <end position="1888"/>
    </location>
</feature>
<evidence type="ECO:0000256" key="10">
    <source>
        <dbReference type="ARBA" id="ARBA00022932"/>
    </source>
</evidence>
<dbReference type="InterPro" id="IPR006172">
    <property type="entry name" value="DNA-dir_DNA_pol_B"/>
</dbReference>
<comment type="catalytic activity">
    <reaction evidence="15">
        <text>DNA(n) + a 2'-deoxyribonucleoside 5'-triphosphate = DNA(n+1) + diphosphate</text>
        <dbReference type="Rhea" id="RHEA:22508"/>
        <dbReference type="Rhea" id="RHEA-COMP:17339"/>
        <dbReference type="Rhea" id="RHEA-COMP:17340"/>
        <dbReference type="ChEBI" id="CHEBI:33019"/>
        <dbReference type="ChEBI" id="CHEBI:61560"/>
        <dbReference type="ChEBI" id="CHEBI:173112"/>
        <dbReference type="EC" id="2.7.7.7"/>
    </reaction>
</comment>
<dbReference type="PANTHER" id="PTHR10670">
    <property type="entry name" value="DNA POLYMERASE EPSILON CATALYTIC SUBUNIT A"/>
    <property type="match status" value="1"/>
</dbReference>
<dbReference type="Pfam" id="PF03104">
    <property type="entry name" value="DNA_pol_B_exo1"/>
    <property type="match status" value="1"/>
</dbReference>
<dbReference type="SUPFAM" id="SSF56672">
    <property type="entry name" value="DNA/RNA polymerases"/>
    <property type="match status" value="1"/>
</dbReference>
<evidence type="ECO:0000256" key="6">
    <source>
        <dbReference type="ARBA" id="ARBA00022705"/>
    </source>
</evidence>